<dbReference type="EMBL" id="LJFO01000001">
    <property type="protein sequence ID" value="KPG17844.1"/>
    <property type="molecule type" value="Genomic_DNA"/>
</dbReference>
<feature type="transmembrane region" description="Helical" evidence="1">
    <location>
        <begin position="102"/>
        <end position="120"/>
    </location>
</feature>
<evidence type="ECO:0000313" key="3">
    <source>
        <dbReference type="EMBL" id="KPG37461.1"/>
    </source>
</evidence>
<reference evidence="4 5" key="1">
    <citation type="submission" date="2015-09" db="EMBL/GenBank/DDBJ databases">
        <title>Genome Sequences of Mycobacterium immunogenum Isolates, Recuperated from a Chloraminated Drinking Water Distribution System Simulator Subjected to Episodes of Nitrification.</title>
        <authorList>
            <person name="Gomez-Alvarez V."/>
            <person name="Revetta R.P."/>
        </authorList>
    </citation>
    <scope>NUCLEOTIDE SEQUENCE [LARGE SCALE GENOMIC DNA]</scope>
    <source>
        <strain evidence="2 4">H008</strain>
        <strain evidence="3 5">H076</strain>
    </source>
</reference>
<dbReference type="RefSeq" id="WP_043078343.1">
    <property type="nucleotide sequence ID" value="NZ_CP011530.1"/>
</dbReference>
<dbReference type="GeneID" id="45767448"/>
<gene>
    <name evidence="2" type="ORF">AN908_01425</name>
    <name evidence="3" type="ORF">AN912_00150</name>
</gene>
<proteinExistence type="predicted"/>
<dbReference type="Proteomes" id="UP000037843">
    <property type="component" value="Unassembled WGS sequence"/>
</dbReference>
<keyword evidence="1" id="KW-1133">Transmembrane helix</keyword>
<sequence>MDIRGALFALADLFMVYAGFTYGWKFIRNYKNYLLGLEWIIVATSGTNFLMYGLLGLRPDSTSFHIAIFFDAFSRSVGITVILVLGLMVVTHGYKPSRAVDIGVFALAGLVGLGLTEYALRTMDPATHHVGLTGALFLVAMNLLTTVFLLYFAARLWNVGERIQAVRVVIVTFMGFAVAVTYDFYDIPGDDANRTLFYIAALTTWGLQMIVYHNAYRALHNHNRRPVPLSPLTIDQTVGQTHRST</sequence>
<feature type="transmembrane region" description="Helical" evidence="1">
    <location>
        <begin position="6"/>
        <end position="24"/>
    </location>
</feature>
<protein>
    <submittedName>
        <fullName evidence="2">Transporter</fullName>
    </submittedName>
</protein>
<evidence type="ECO:0000313" key="4">
    <source>
        <dbReference type="Proteomes" id="UP000037843"/>
    </source>
</evidence>
<keyword evidence="1" id="KW-0472">Membrane</keyword>
<evidence type="ECO:0000313" key="5">
    <source>
        <dbReference type="Proteomes" id="UP000037962"/>
    </source>
</evidence>
<evidence type="ECO:0000313" key="2">
    <source>
        <dbReference type="EMBL" id="KPG17844.1"/>
    </source>
</evidence>
<feature type="transmembrane region" description="Helical" evidence="1">
    <location>
        <begin position="132"/>
        <end position="153"/>
    </location>
</feature>
<accession>A0A7V8LU63</accession>
<dbReference type="Proteomes" id="UP000037962">
    <property type="component" value="Unassembled WGS sequence"/>
</dbReference>
<organism evidence="2 4">
    <name type="scientific">Mycobacteroides immunogenum</name>
    <dbReference type="NCBI Taxonomy" id="83262"/>
    <lineage>
        <taxon>Bacteria</taxon>
        <taxon>Bacillati</taxon>
        <taxon>Actinomycetota</taxon>
        <taxon>Actinomycetes</taxon>
        <taxon>Mycobacteriales</taxon>
        <taxon>Mycobacteriaceae</taxon>
        <taxon>Mycobacteroides</taxon>
    </lineage>
</organism>
<evidence type="ECO:0000256" key="1">
    <source>
        <dbReference type="SAM" id="Phobius"/>
    </source>
</evidence>
<name>A0A7V8LU63_9MYCO</name>
<feature type="transmembrane region" description="Helical" evidence="1">
    <location>
        <begin position="197"/>
        <end position="215"/>
    </location>
</feature>
<feature type="transmembrane region" description="Helical" evidence="1">
    <location>
        <begin position="165"/>
        <end position="185"/>
    </location>
</feature>
<feature type="transmembrane region" description="Helical" evidence="1">
    <location>
        <begin position="36"/>
        <end position="55"/>
    </location>
</feature>
<comment type="caution">
    <text evidence="2">The sequence shown here is derived from an EMBL/GenBank/DDBJ whole genome shotgun (WGS) entry which is preliminary data.</text>
</comment>
<keyword evidence="5" id="KW-1185">Reference proteome</keyword>
<dbReference type="AlphaFoldDB" id="A0A7V8LU63"/>
<feature type="transmembrane region" description="Helical" evidence="1">
    <location>
        <begin position="67"/>
        <end position="90"/>
    </location>
</feature>
<dbReference type="OrthoDB" id="6711110at2"/>
<keyword evidence="1" id="KW-0812">Transmembrane</keyword>
<dbReference type="KEGG" id="miz:BAB75_26630"/>
<dbReference type="EMBL" id="LJFS01000001">
    <property type="protein sequence ID" value="KPG37461.1"/>
    <property type="molecule type" value="Genomic_DNA"/>
</dbReference>